<dbReference type="Proteomes" id="UP001249020">
    <property type="component" value="Unassembled WGS sequence"/>
</dbReference>
<evidence type="ECO:0000313" key="2">
    <source>
        <dbReference type="EMBL" id="MDT0581922.1"/>
    </source>
</evidence>
<comment type="caution">
    <text evidence="2">The sequence shown here is derived from an EMBL/GenBank/DDBJ whole genome shotgun (WGS) entry which is preliminary data.</text>
</comment>
<dbReference type="RefSeq" id="WP_311360689.1">
    <property type="nucleotide sequence ID" value="NZ_JAVRIE010000001.1"/>
</dbReference>
<reference evidence="2 3" key="1">
    <citation type="submission" date="2023-09" db="EMBL/GenBank/DDBJ databases">
        <authorList>
            <person name="Rey-Velasco X."/>
        </authorList>
    </citation>
    <scope>NUCLEOTIDE SEQUENCE [LARGE SCALE GENOMIC DNA]</scope>
    <source>
        <strain evidence="2 3">W409</strain>
    </source>
</reference>
<dbReference type="Pfam" id="PF03843">
    <property type="entry name" value="Slp"/>
    <property type="match status" value="1"/>
</dbReference>
<dbReference type="NCBIfam" id="TIGR00752">
    <property type="entry name" value="slp"/>
    <property type="match status" value="1"/>
</dbReference>
<dbReference type="GO" id="GO:0019867">
    <property type="term" value="C:outer membrane"/>
    <property type="evidence" value="ECO:0007669"/>
    <property type="project" value="InterPro"/>
</dbReference>
<dbReference type="PROSITE" id="PS51257">
    <property type="entry name" value="PROKAR_LIPOPROTEIN"/>
    <property type="match status" value="1"/>
</dbReference>
<dbReference type="AlphaFoldDB" id="A0AAW8QY38"/>
<dbReference type="InterPro" id="IPR004658">
    <property type="entry name" value="OMP_Slp"/>
</dbReference>
<sequence>MPSIFKVSIAALALTLGGCAIYPDPIDIGEEVELVSYETIVNGDQAGVGLKARWGGEIVAVVNKKDYSEIEILHYPNNHYGKPRLSSESAGRFKVRVRDFIDPLVFEKGRLVTFIGELGEPAEGLIGEQAYVYPVLIADGYHMWKKTVDYEVTAFSFSPFSPYWAFGPRYGYHRGWGFHHHSGTVRVKVKDGASGTVEASRPVGPSQGDITQDQPARGTQEK</sequence>
<name>A0AAW8QY38_9ALTE</name>
<proteinExistence type="predicted"/>
<gene>
    <name evidence="2" type="ORF">RM544_05190</name>
</gene>
<evidence type="ECO:0000256" key="1">
    <source>
        <dbReference type="SAM" id="MobiDB-lite"/>
    </source>
</evidence>
<protein>
    <submittedName>
        <fullName evidence="2">Slp family lipoprotein</fullName>
    </submittedName>
</protein>
<feature type="region of interest" description="Disordered" evidence="1">
    <location>
        <begin position="194"/>
        <end position="222"/>
    </location>
</feature>
<keyword evidence="3" id="KW-1185">Reference proteome</keyword>
<accession>A0AAW8QY38</accession>
<organism evidence="2 3">
    <name type="scientific">Brumicola blandensis</name>
    <dbReference type="NCBI Taxonomy" id="3075611"/>
    <lineage>
        <taxon>Bacteria</taxon>
        <taxon>Pseudomonadati</taxon>
        <taxon>Pseudomonadota</taxon>
        <taxon>Gammaproteobacteria</taxon>
        <taxon>Alteromonadales</taxon>
        <taxon>Alteromonadaceae</taxon>
        <taxon>Brumicola</taxon>
    </lineage>
</organism>
<dbReference type="EMBL" id="JAVRIE010000001">
    <property type="protein sequence ID" value="MDT0581922.1"/>
    <property type="molecule type" value="Genomic_DNA"/>
</dbReference>
<keyword evidence="2" id="KW-0449">Lipoprotein</keyword>
<dbReference type="PANTHER" id="PTHR37530:SF1">
    <property type="entry name" value="OUTER MEMBRANE PROTEIN SLP"/>
    <property type="match status" value="1"/>
</dbReference>
<evidence type="ECO:0000313" key="3">
    <source>
        <dbReference type="Proteomes" id="UP001249020"/>
    </source>
</evidence>
<dbReference type="PANTHER" id="PTHR37530">
    <property type="entry name" value="OUTER MEMBRANE PROTEIN SLP"/>
    <property type="match status" value="1"/>
</dbReference>